<evidence type="ECO:0000313" key="1">
    <source>
        <dbReference type="EMBL" id="PSJ57601.1"/>
    </source>
</evidence>
<protein>
    <submittedName>
        <fullName evidence="1">Uncharacterized protein</fullName>
    </submittedName>
</protein>
<keyword evidence="2" id="KW-1185">Reference proteome</keyword>
<dbReference type="EMBL" id="PXYL01000013">
    <property type="protein sequence ID" value="PSJ57601.1"/>
    <property type="molecule type" value="Genomic_DNA"/>
</dbReference>
<dbReference type="OrthoDB" id="7306312at2"/>
<name>A0A2P7S582_9HYPH</name>
<gene>
    <name evidence="1" type="ORF">C7I85_21785</name>
</gene>
<organism evidence="1 2">
    <name type="scientific">Pseudaminobacter soli</name>
    <name type="common">ex Li et al. 2025</name>
    <dbReference type="NCBI Taxonomy" id="1295366"/>
    <lineage>
        <taxon>Bacteria</taxon>
        <taxon>Pseudomonadati</taxon>
        <taxon>Pseudomonadota</taxon>
        <taxon>Alphaproteobacteria</taxon>
        <taxon>Hyphomicrobiales</taxon>
        <taxon>Phyllobacteriaceae</taxon>
        <taxon>Pseudaminobacter</taxon>
    </lineage>
</organism>
<accession>A0A2P7S582</accession>
<reference evidence="1 2" key="1">
    <citation type="submission" date="2018-03" db="EMBL/GenBank/DDBJ databases">
        <title>The draft genome of Mesorhizobium soli JCM 19897.</title>
        <authorList>
            <person name="Li L."/>
            <person name="Liu L."/>
            <person name="Liang L."/>
            <person name="Wang T."/>
            <person name="Zhang X."/>
        </authorList>
    </citation>
    <scope>NUCLEOTIDE SEQUENCE [LARGE SCALE GENOMIC DNA]</scope>
    <source>
        <strain evidence="1 2">JCM 19897</strain>
    </source>
</reference>
<dbReference type="Proteomes" id="UP000240653">
    <property type="component" value="Unassembled WGS sequence"/>
</dbReference>
<comment type="caution">
    <text evidence="1">The sequence shown here is derived from an EMBL/GenBank/DDBJ whole genome shotgun (WGS) entry which is preliminary data.</text>
</comment>
<proteinExistence type="predicted"/>
<dbReference type="AlphaFoldDB" id="A0A2P7S582"/>
<evidence type="ECO:0000313" key="2">
    <source>
        <dbReference type="Proteomes" id="UP000240653"/>
    </source>
</evidence>
<dbReference type="RefSeq" id="WP_106726135.1">
    <property type="nucleotide sequence ID" value="NZ_PXYL01000013.1"/>
</dbReference>
<sequence>MQAKVAEQESADADDVDHTLTKWSVWLDAHREFGRLCRVQQRLETELLRTIESPQVALRLPDRKNPIIAHTEDEIEAWLAGDECAEARARAREELAARRRTWNAGDEVIGFSRAKEAEAIASDLEVGLVEELWATPAGTVTAAAAKLHSIIKQGAPEPDTDDFPWPQVRSVLIDLLGMSGASRSVTRDPG</sequence>